<dbReference type="Gene3D" id="1.25.40.10">
    <property type="entry name" value="Tetratricopeptide repeat domain"/>
    <property type="match status" value="1"/>
</dbReference>
<sequence>MKSQFKNRLINFLTIVSILFSINLQAQENEGKINKEIINEFVKKSSNLLKEKYIFPEVAEKISVHINDKNKEGFFDNLTDPKEFAEVMTEEMQSISNDKHMRVHVKSINNTLEPEAPNPLKNIYKTESQFKSINFGFTKLEKIKGNIGYLKLDGFAPLHAAKDYADLAMKYLSTSDAVIIDLRENNGGSPDLVQYICSYFFEEPTHLNSLYNRVSNDTAHFVSLEKVDGKKMPDIPLFVLTSSKTFSAGEEFAYNIQTQKRGTLIGETTGGGANPGQLFNVTKNLGVFIPTGMAINPITKTNWEGIGVKPDIETTTEEVLEKAITLAEQSAEKYKTEKDKIMLNYIDEINSKIEEAEKLFDENKEIQKVASIIKIALDLGLRENLIDEMFINFLGYQKLFDEKYSMAVEIFKYNVNAFPNTANTYDSLGEAYLKIGDKVNAIINYKKSLELDPENDNAKEMLIKLNNES</sequence>
<name>A0A0W8FWN8_9ZZZZ</name>
<keyword evidence="3" id="KW-0645">Protease</keyword>
<dbReference type="AlphaFoldDB" id="A0A0W8FWN8"/>
<dbReference type="SUPFAM" id="SSF48452">
    <property type="entry name" value="TPR-like"/>
    <property type="match status" value="1"/>
</dbReference>
<dbReference type="Gene3D" id="3.30.750.44">
    <property type="match status" value="1"/>
</dbReference>
<dbReference type="InterPro" id="IPR029045">
    <property type="entry name" value="ClpP/crotonase-like_dom_sf"/>
</dbReference>
<keyword evidence="1" id="KW-0175">Coiled coil</keyword>
<dbReference type="InterPro" id="IPR005151">
    <property type="entry name" value="Tail-specific_protease"/>
</dbReference>
<dbReference type="InterPro" id="IPR011990">
    <property type="entry name" value="TPR-like_helical_dom_sf"/>
</dbReference>
<dbReference type="Pfam" id="PF11918">
    <property type="entry name" value="Peptidase_S41_N"/>
    <property type="match status" value="1"/>
</dbReference>
<dbReference type="EC" id="3.4.16.4" evidence="3"/>
<dbReference type="Gene3D" id="3.90.226.10">
    <property type="entry name" value="2-enoyl-CoA Hydratase, Chain A, domain 1"/>
    <property type="match status" value="1"/>
</dbReference>
<dbReference type="GO" id="GO:0009002">
    <property type="term" value="F:serine-type D-Ala-D-Ala carboxypeptidase activity"/>
    <property type="evidence" value="ECO:0007669"/>
    <property type="project" value="UniProtKB-EC"/>
</dbReference>
<proteinExistence type="predicted"/>
<dbReference type="InterPro" id="IPR019734">
    <property type="entry name" value="TPR_rpt"/>
</dbReference>
<dbReference type="PANTHER" id="PTHR11261:SF3">
    <property type="entry name" value="RETINOL-BINDING PROTEIN 3"/>
    <property type="match status" value="1"/>
</dbReference>
<keyword evidence="3" id="KW-0378">Hydrolase</keyword>
<organism evidence="3">
    <name type="scientific">hydrocarbon metagenome</name>
    <dbReference type="NCBI Taxonomy" id="938273"/>
    <lineage>
        <taxon>unclassified sequences</taxon>
        <taxon>metagenomes</taxon>
        <taxon>ecological metagenomes</taxon>
    </lineage>
</organism>
<dbReference type="SUPFAM" id="SSF52096">
    <property type="entry name" value="ClpP/crotonase"/>
    <property type="match status" value="1"/>
</dbReference>
<dbReference type="PROSITE" id="PS50005">
    <property type="entry name" value="TPR"/>
    <property type="match status" value="1"/>
</dbReference>
<evidence type="ECO:0000259" key="2">
    <source>
        <dbReference type="SMART" id="SM00245"/>
    </source>
</evidence>
<evidence type="ECO:0000256" key="1">
    <source>
        <dbReference type="SAM" id="Coils"/>
    </source>
</evidence>
<keyword evidence="3" id="KW-0121">Carboxypeptidase</keyword>
<dbReference type="PANTHER" id="PTHR11261">
    <property type="entry name" value="INTERPHOTORECEPTOR RETINOID-BINDING PROTEIN"/>
    <property type="match status" value="1"/>
</dbReference>
<dbReference type="CDD" id="cd07563">
    <property type="entry name" value="Peptidase_S41_IRBP"/>
    <property type="match status" value="1"/>
</dbReference>
<dbReference type="Pfam" id="PF03572">
    <property type="entry name" value="Peptidase_S41"/>
    <property type="match status" value="1"/>
</dbReference>
<comment type="caution">
    <text evidence="3">The sequence shown here is derived from an EMBL/GenBank/DDBJ whole genome shotgun (WGS) entry which is preliminary data.</text>
</comment>
<feature type="domain" description="Tail specific protease" evidence="2">
    <location>
        <begin position="116"/>
        <end position="315"/>
    </location>
</feature>
<reference evidence="3" key="1">
    <citation type="journal article" date="2015" name="Proc. Natl. Acad. Sci. U.S.A.">
        <title>Networks of energetic and metabolic interactions define dynamics in microbial communities.</title>
        <authorList>
            <person name="Embree M."/>
            <person name="Liu J.K."/>
            <person name="Al-Bassam M.M."/>
            <person name="Zengler K."/>
        </authorList>
    </citation>
    <scope>NUCLEOTIDE SEQUENCE</scope>
</reference>
<dbReference type="EMBL" id="LNQE01000762">
    <property type="protein sequence ID" value="KUG25134.1"/>
    <property type="molecule type" value="Genomic_DNA"/>
</dbReference>
<dbReference type="PROSITE" id="PS50293">
    <property type="entry name" value="TPR_REGION"/>
    <property type="match status" value="1"/>
</dbReference>
<feature type="coiled-coil region" evidence="1">
    <location>
        <begin position="317"/>
        <end position="366"/>
    </location>
</feature>
<dbReference type="GO" id="GO:0006508">
    <property type="term" value="P:proteolysis"/>
    <property type="evidence" value="ECO:0007669"/>
    <property type="project" value="InterPro"/>
</dbReference>
<accession>A0A0W8FWN8</accession>
<evidence type="ECO:0000313" key="3">
    <source>
        <dbReference type="EMBL" id="KUG25134.1"/>
    </source>
</evidence>
<protein>
    <submittedName>
        <fullName evidence="3">D-alanyl-d-alanine carboxypeptidase</fullName>
        <ecNumber evidence="3">3.4.16.4</ecNumber>
    </submittedName>
</protein>
<dbReference type="SMART" id="SM00245">
    <property type="entry name" value="TSPc"/>
    <property type="match status" value="1"/>
</dbReference>
<dbReference type="SMART" id="SM00028">
    <property type="entry name" value="TPR"/>
    <property type="match status" value="1"/>
</dbReference>
<gene>
    <name evidence="3" type="ORF">ASZ90_005050</name>
</gene>